<dbReference type="Proteomes" id="UP000051324">
    <property type="component" value="Unassembled WGS sequence"/>
</dbReference>
<dbReference type="PANTHER" id="PTHR42913">
    <property type="entry name" value="APOPTOSIS-INDUCING FACTOR 1"/>
    <property type="match status" value="1"/>
</dbReference>
<dbReference type="AlphaFoldDB" id="A0A0R1TY54"/>
<proteinExistence type="inferred from homology"/>
<dbReference type="PRINTS" id="PR00368">
    <property type="entry name" value="FADPNR"/>
</dbReference>
<dbReference type="GO" id="GO:0003955">
    <property type="term" value="F:NAD(P)H dehydrogenase (quinone) activity"/>
    <property type="evidence" value="ECO:0007669"/>
    <property type="project" value="TreeGrafter"/>
</dbReference>
<keyword evidence="5" id="KW-0560">Oxidoreductase</keyword>
<keyword evidence="8" id="KW-1185">Reference proteome</keyword>
<dbReference type="PATRIC" id="fig|1423724.4.peg.75"/>
<dbReference type="Gene3D" id="3.50.50.100">
    <property type="match status" value="1"/>
</dbReference>
<evidence type="ECO:0000256" key="2">
    <source>
        <dbReference type="ARBA" id="ARBA00005272"/>
    </source>
</evidence>
<dbReference type="GO" id="GO:0019646">
    <property type="term" value="P:aerobic electron transport chain"/>
    <property type="evidence" value="ECO:0007669"/>
    <property type="project" value="TreeGrafter"/>
</dbReference>
<organism evidence="7 8">
    <name type="scientific">Ligilactobacillus apodemi DSM 16634 = JCM 16172</name>
    <dbReference type="NCBI Taxonomy" id="1423724"/>
    <lineage>
        <taxon>Bacteria</taxon>
        <taxon>Bacillati</taxon>
        <taxon>Bacillota</taxon>
        <taxon>Bacilli</taxon>
        <taxon>Lactobacillales</taxon>
        <taxon>Lactobacillaceae</taxon>
        <taxon>Ligilactobacillus</taxon>
    </lineage>
</organism>
<dbReference type="PANTHER" id="PTHR42913:SF3">
    <property type="entry name" value="64 KDA MITOCHONDRIAL NADH DEHYDROGENASE (EUROFUNG)"/>
    <property type="match status" value="1"/>
</dbReference>
<evidence type="ECO:0000313" key="8">
    <source>
        <dbReference type="Proteomes" id="UP000051324"/>
    </source>
</evidence>
<dbReference type="STRING" id="1423724.FC32_GL000074"/>
<gene>
    <name evidence="7" type="ORF">FC32_GL000074</name>
</gene>
<feature type="domain" description="FAD/NAD(P)-binding" evidence="6">
    <location>
        <begin position="3"/>
        <end position="317"/>
    </location>
</feature>
<dbReference type="RefSeq" id="WP_025087966.1">
    <property type="nucleotide sequence ID" value="NZ_AZFT01000033.1"/>
</dbReference>
<evidence type="ECO:0000256" key="1">
    <source>
        <dbReference type="ARBA" id="ARBA00001974"/>
    </source>
</evidence>
<dbReference type="Pfam" id="PF07992">
    <property type="entry name" value="Pyr_redox_2"/>
    <property type="match status" value="1"/>
</dbReference>
<comment type="cofactor">
    <cofactor evidence="1">
        <name>FAD</name>
        <dbReference type="ChEBI" id="CHEBI:57692"/>
    </cofactor>
</comment>
<evidence type="ECO:0000259" key="6">
    <source>
        <dbReference type="Pfam" id="PF07992"/>
    </source>
</evidence>
<evidence type="ECO:0000256" key="4">
    <source>
        <dbReference type="ARBA" id="ARBA00022827"/>
    </source>
</evidence>
<keyword evidence="3" id="KW-0285">Flavoprotein</keyword>
<dbReference type="OrthoDB" id="9781621at2"/>
<dbReference type="eggNOG" id="COG1252">
    <property type="taxonomic scope" value="Bacteria"/>
</dbReference>
<dbReference type="PRINTS" id="PR00411">
    <property type="entry name" value="PNDRDTASEI"/>
</dbReference>
<keyword evidence="4" id="KW-0274">FAD</keyword>
<dbReference type="EMBL" id="AZFT01000033">
    <property type="protein sequence ID" value="KRL85678.1"/>
    <property type="molecule type" value="Genomic_DNA"/>
</dbReference>
<dbReference type="InterPro" id="IPR023753">
    <property type="entry name" value="FAD/NAD-binding_dom"/>
</dbReference>
<dbReference type="SUPFAM" id="SSF51905">
    <property type="entry name" value="FAD/NAD(P)-binding domain"/>
    <property type="match status" value="2"/>
</dbReference>
<dbReference type="InterPro" id="IPR051169">
    <property type="entry name" value="NADH-Q_oxidoreductase"/>
</dbReference>
<reference evidence="7 8" key="1">
    <citation type="journal article" date="2015" name="Genome Announc.">
        <title>Expanding the biotechnology potential of lactobacilli through comparative genomics of 213 strains and associated genera.</title>
        <authorList>
            <person name="Sun Z."/>
            <person name="Harris H.M."/>
            <person name="McCann A."/>
            <person name="Guo C."/>
            <person name="Argimon S."/>
            <person name="Zhang W."/>
            <person name="Yang X."/>
            <person name="Jeffery I.B."/>
            <person name="Cooney J.C."/>
            <person name="Kagawa T.F."/>
            <person name="Liu W."/>
            <person name="Song Y."/>
            <person name="Salvetti E."/>
            <person name="Wrobel A."/>
            <person name="Rasinkangas P."/>
            <person name="Parkhill J."/>
            <person name="Rea M.C."/>
            <person name="O'Sullivan O."/>
            <person name="Ritari J."/>
            <person name="Douillard F.P."/>
            <person name="Paul Ross R."/>
            <person name="Yang R."/>
            <person name="Briner A.E."/>
            <person name="Felis G.E."/>
            <person name="de Vos W.M."/>
            <person name="Barrangou R."/>
            <person name="Klaenhammer T.R."/>
            <person name="Caufield P.W."/>
            <person name="Cui Y."/>
            <person name="Zhang H."/>
            <person name="O'Toole P.W."/>
        </authorList>
    </citation>
    <scope>NUCLEOTIDE SEQUENCE [LARGE SCALE GENOMIC DNA]</scope>
    <source>
        <strain evidence="7 8">DSM 16634</strain>
    </source>
</reference>
<evidence type="ECO:0000313" key="7">
    <source>
        <dbReference type="EMBL" id="KRL85678.1"/>
    </source>
</evidence>
<comment type="caution">
    <text evidence="7">The sequence shown here is derived from an EMBL/GenBank/DDBJ whole genome shotgun (WGS) entry which is preliminary data.</text>
</comment>
<sequence>MKKIVILGAGYAGLQTAHKLQKKVKGKAQIILVDKDDYHYETTELHEVASGTQPALKITYPIADIVDPEVTTFIQDEVVKLDAPKKQVQLKQHETLDYDYCVLALGFVSETFGIKGARENALEMTNIKQSLAIYDHIMACMKKYQETKDKRYLRLVICGAGFTGIELAGALAEGRPEYAKAAGVSEDEVKITVVEAATRLLPMFSEKLADYGVKLVESLGVELLCGAKISEVTPEAVIYEKDDQSHELEAKTIIWTTGVSGSPVVAASDLQERRGRVVVTDNLTDPNDDDLYILGDVAAVMDKESGRPYPTTAQIATVMANYAAKDLESRLNGQGHVKDPFVYKSKGTVASVGNTHGFGVVGNLELKGYPASVVKKMIMNKSLYEIGGMKELMAKGRFDLYH</sequence>
<protein>
    <submittedName>
        <fullName evidence="7">NADH dehydrogenase</fullName>
    </submittedName>
</protein>
<evidence type="ECO:0000256" key="5">
    <source>
        <dbReference type="ARBA" id="ARBA00023002"/>
    </source>
</evidence>
<name>A0A0R1TY54_9LACO</name>
<evidence type="ECO:0000256" key="3">
    <source>
        <dbReference type="ARBA" id="ARBA00022630"/>
    </source>
</evidence>
<comment type="similarity">
    <text evidence="2">Belongs to the NADH dehydrogenase family.</text>
</comment>
<dbReference type="InterPro" id="IPR036188">
    <property type="entry name" value="FAD/NAD-bd_sf"/>
</dbReference>
<accession>A0A0R1TY54</accession>